<comment type="caution">
    <text evidence="1">The sequence shown here is derived from an EMBL/GenBank/DDBJ whole genome shotgun (WGS) entry which is preliminary data.</text>
</comment>
<dbReference type="EMBL" id="JAUBDH010000005">
    <property type="protein sequence ID" value="MDW0110322.1"/>
    <property type="molecule type" value="Genomic_DNA"/>
</dbReference>
<keyword evidence="2" id="KW-1185">Reference proteome</keyword>
<name>A0ABU4G037_9BACL</name>
<sequence length="173" mass="19407">MIRKKSLIISASLALLVLSGCGRTVEERTDEAMESARDAFEMNHKQPNENVDGLEFYKPVGWKADVQKEEHAFMISKRSQTYAADYDVNAKQDSHAYYDLLMADTSKKVTQQETFVDSGTFGFVVMMEHGENSVEVVTGAGPVQITAIVERENLVESTERMMEISRSVQVNTD</sequence>
<evidence type="ECO:0008006" key="3">
    <source>
        <dbReference type="Google" id="ProtNLM"/>
    </source>
</evidence>
<dbReference type="Proteomes" id="UP001280629">
    <property type="component" value="Unassembled WGS sequence"/>
</dbReference>
<evidence type="ECO:0000313" key="1">
    <source>
        <dbReference type="EMBL" id="MDW0110322.1"/>
    </source>
</evidence>
<protein>
    <recommendedName>
        <fullName evidence="3">Lipoprotein</fullName>
    </recommendedName>
</protein>
<proteinExistence type="predicted"/>
<evidence type="ECO:0000313" key="2">
    <source>
        <dbReference type="Proteomes" id="UP001280629"/>
    </source>
</evidence>
<reference evidence="1 2" key="1">
    <citation type="submission" date="2023-06" db="EMBL/GenBank/DDBJ databases">
        <title>Sporosarcina sp. nov., isolated from Korean traditional fermented seafood 'Jeotgal'.</title>
        <authorList>
            <person name="Yang A.-I."/>
            <person name="Shin N.-R."/>
        </authorList>
    </citation>
    <scope>NUCLEOTIDE SEQUENCE [LARGE SCALE GENOMIC DNA]</scope>
    <source>
        <strain evidence="1 2">KCTC3840</strain>
    </source>
</reference>
<dbReference type="PROSITE" id="PS51257">
    <property type="entry name" value="PROKAR_LIPOPROTEIN"/>
    <property type="match status" value="1"/>
</dbReference>
<dbReference type="RefSeq" id="WP_317935876.1">
    <property type="nucleotide sequence ID" value="NZ_JAUBDH010000005.1"/>
</dbReference>
<accession>A0ABU4G037</accession>
<gene>
    <name evidence="1" type="ORF">QT716_09770</name>
</gene>
<organism evidence="1 2">
    <name type="scientific">Sporosarcina aquimarina</name>
    <dbReference type="NCBI Taxonomy" id="114975"/>
    <lineage>
        <taxon>Bacteria</taxon>
        <taxon>Bacillati</taxon>
        <taxon>Bacillota</taxon>
        <taxon>Bacilli</taxon>
        <taxon>Bacillales</taxon>
        <taxon>Caryophanaceae</taxon>
        <taxon>Sporosarcina</taxon>
    </lineage>
</organism>